<protein>
    <recommendedName>
        <fullName evidence="2">TIR domain-containing protein</fullName>
    </recommendedName>
</protein>
<dbReference type="Gene3D" id="1.25.10.10">
    <property type="entry name" value="Leucine-rich Repeat Variant"/>
    <property type="match status" value="1"/>
</dbReference>
<dbReference type="Gene3D" id="3.40.50.10140">
    <property type="entry name" value="Toll/interleukin-1 receptor homology (TIR) domain"/>
    <property type="match status" value="1"/>
</dbReference>
<keyword evidence="4" id="KW-1185">Reference proteome</keyword>
<dbReference type="InterPro" id="IPR000157">
    <property type="entry name" value="TIR_dom"/>
</dbReference>
<proteinExistence type="predicted"/>
<dbReference type="InterPro" id="IPR000225">
    <property type="entry name" value="Armadillo"/>
</dbReference>
<keyword evidence="1" id="KW-0732">Signal</keyword>
<reference evidence="3" key="1">
    <citation type="journal article" date="2023" name="Mol. Biol. Evol.">
        <title>Third-Generation Sequencing Reveals the Adaptive Role of the Epigenome in Three Deep-Sea Polychaetes.</title>
        <authorList>
            <person name="Perez M."/>
            <person name="Aroh O."/>
            <person name="Sun Y."/>
            <person name="Lan Y."/>
            <person name="Juniper S.K."/>
            <person name="Young C.R."/>
            <person name="Angers B."/>
            <person name="Qian P.Y."/>
        </authorList>
    </citation>
    <scope>NUCLEOTIDE SEQUENCE</scope>
    <source>
        <strain evidence="3">P08H-3</strain>
    </source>
</reference>
<dbReference type="EMBL" id="JAODUP010001448">
    <property type="protein sequence ID" value="KAK2140191.1"/>
    <property type="molecule type" value="Genomic_DNA"/>
</dbReference>
<comment type="caution">
    <text evidence="3">The sequence shown here is derived from an EMBL/GenBank/DDBJ whole genome shotgun (WGS) entry which is preliminary data.</text>
</comment>
<dbReference type="SMART" id="SM00185">
    <property type="entry name" value="ARM"/>
    <property type="match status" value="1"/>
</dbReference>
<feature type="chain" id="PRO_5042045626" description="TIR domain-containing protein" evidence="1">
    <location>
        <begin position="24"/>
        <end position="450"/>
    </location>
</feature>
<dbReference type="PANTHER" id="PTHR46270:SF2">
    <property type="entry name" value="TIR DOMAIN-CONTAINING PROTEIN"/>
    <property type="match status" value="1"/>
</dbReference>
<evidence type="ECO:0000313" key="4">
    <source>
        <dbReference type="Proteomes" id="UP001208570"/>
    </source>
</evidence>
<dbReference type="SUPFAM" id="SSF48371">
    <property type="entry name" value="ARM repeat"/>
    <property type="match status" value="1"/>
</dbReference>
<feature type="domain" description="TIR" evidence="2">
    <location>
        <begin position="222"/>
        <end position="342"/>
    </location>
</feature>
<dbReference type="InterPro" id="IPR035897">
    <property type="entry name" value="Toll_tir_struct_dom_sf"/>
</dbReference>
<sequence>MFCGNKVGFILLASLSCLHNISEYTRHLPEFDKVIEETNVKKIVHEHYLKEGDDNRKCVATMLITSIISEDENMMLADTGSIAFIVTTLKSAINSDSITERKRRHDGYTATELVKCLSRMALNDENKAKIVEEGALAIFVNMMEYSDPEENAVAARTVWVLSFKKDIREKIKAEKGLLEALNKLKDSQDKNTRTSAEGALWTINEKKYETKTDTDVASKKHIFISYDWSNQKMAEMINENLKKWGYKTWIDVDNMRGSTLEAMGEAVENAVVVLICASEGYKDSPNCRSEAEYTFQLKKDIVPILMQRYYKVSGWLGMLFGAKFYLNFDGKYEFDKAFQMLLTELRGRGKDDGSTEDVVDAQVTAVRNSTRSRPKKASCSNWSEEKVEEFFDNANLTSIKRHLEGFDGNMLMRLKTIKREAPEFFYHYLETNMNLDIKEMVRFVDALETL</sequence>
<dbReference type="AlphaFoldDB" id="A0AAD9ISK5"/>
<feature type="signal peptide" evidence="1">
    <location>
        <begin position="1"/>
        <end position="23"/>
    </location>
</feature>
<dbReference type="InterPro" id="IPR016024">
    <property type="entry name" value="ARM-type_fold"/>
</dbReference>
<dbReference type="SUPFAM" id="SSF52200">
    <property type="entry name" value="Toll/Interleukin receptor TIR domain"/>
    <property type="match status" value="1"/>
</dbReference>
<evidence type="ECO:0000313" key="3">
    <source>
        <dbReference type="EMBL" id="KAK2140191.1"/>
    </source>
</evidence>
<evidence type="ECO:0000256" key="1">
    <source>
        <dbReference type="SAM" id="SignalP"/>
    </source>
</evidence>
<gene>
    <name evidence="3" type="ORF">LSH36_1445g00001</name>
</gene>
<dbReference type="PANTHER" id="PTHR46270">
    <property type="entry name" value="ARMADILLO-TYPE FOLD-RELATED"/>
    <property type="match status" value="1"/>
</dbReference>
<dbReference type="InterPro" id="IPR011989">
    <property type="entry name" value="ARM-like"/>
</dbReference>
<dbReference type="Proteomes" id="UP001208570">
    <property type="component" value="Unassembled WGS sequence"/>
</dbReference>
<dbReference type="Pfam" id="PF13676">
    <property type="entry name" value="TIR_2"/>
    <property type="match status" value="1"/>
</dbReference>
<accession>A0AAD9ISK5</accession>
<dbReference type="GO" id="GO:0007165">
    <property type="term" value="P:signal transduction"/>
    <property type="evidence" value="ECO:0007669"/>
    <property type="project" value="InterPro"/>
</dbReference>
<organism evidence="3 4">
    <name type="scientific">Paralvinella palmiformis</name>
    <dbReference type="NCBI Taxonomy" id="53620"/>
    <lineage>
        <taxon>Eukaryota</taxon>
        <taxon>Metazoa</taxon>
        <taxon>Spiralia</taxon>
        <taxon>Lophotrochozoa</taxon>
        <taxon>Annelida</taxon>
        <taxon>Polychaeta</taxon>
        <taxon>Sedentaria</taxon>
        <taxon>Canalipalpata</taxon>
        <taxon>Terebellida</taxon>
        <taxon>Terebelliformia</taxon>
        <taxon>Alvinellidae</taxon>
        <taxon>Paralvinella</taxon>
    </lineage>
</organism>
<dbReference type="PROSITE" id="PS51257">
    <property type="entry name" value="PROKAR_LIPOPROTEIN"/>
    <property type="match status" value="1"/>
</dbReference>
<name>A0AAD9ISK5_9ANNE</name>
<evidence type="ECO:0000259" key="2">
    <source>
        <dbReference type="Pfam" id="PF13676"/>
    </source>
</evidence>